<sequence length="693" mass="80428">MTESAILRPPKITERHVNQLVVVYVRQSTLQQLEEHQESTRRQYALAKRARRWGWSDDQILTIDDDLGTSGASIKGRQGLQKLMQEVRCGHVGLILALELSRYARCCLDWYRLLELCAQYDTLIAENDVVYEPCDPNDRMLLGVKATMSETELHIMKQRLEDGKLAKAKRGELVFDVPRGYVWSVDEEIIKDPDAQVRRVIELIFEVFERRRTIGGVCRYLEAHDIKLPHRRDSFGHLAHLGPLEWHKATNSAVSNLLRHPIYAGAYVYGRRQRPSNAGFGSRGEPGRVRVDQGQWLVLLKANHPAYIDWKTYERNVEQLEDNKPAVKGYAQNGQALLGGLVLCGGCGWRMSLHYKDPQTWRYECENYKTKAKDGCRSFSGMSLDELIETLVLQALEPAAIEMSLRVIEEAEKEREKLRELWEQKLERARYRAQRAFEQYDAVDPRNRLVAQTLEDRWQEALEEEERIRRDYARQKAEWQMPLPGEQAEEIRRLAQDLPALWHAEETLPKERQEIVRAIVDEIHAQVEGETERLRVKVHWAGGDRTAAIVQRPVQSWKQLSYYDELVDRISRLFEAGKSDAQISERLNEQGYRTAEARPFTRAALTSLRYNLGLKRAQSSKPTDLLNLAEDEWTTDQLAERLQMPRASLYNWIRSQKVNAEKRAAQKRKIWVITADQAELQRLEALREQGTSR</sequence>
<evidence type="ECO:0000313" key="5">
    <source>
        <dbReference type="Proteomes" id="UP000315995"/>
    </source>
</evidence>
<dbReference type="Pfam" id="PF00239">
    <property type="entry name" value="Resolvase"/>
    <property type="match status" value="1"/>
</dbReference>
<dbReference type="Pfam" id="PF13408">
    <property type="entry name" value="Zn_ribbon_recom"/>
    <property type="match status" value="1"/>
</dbReference>
<dbReference type="PANTHER" id="PTHR30461:SF23">
    <property type="entry name" value="DNA RECOMBINASE-RELATED"/>
    <property type="match status" value="1"/>
</dbReference>
<dbReference type="OrthoDB" id="7277848at2"/>
<name>A0A4Y6PSK4_PERCE</name>
<dbReference type="Proteomes" id="UP000315995">
    <property type="component" value="Chromosome"/>
</dbReference>
<dbReference type="Gene3D" id="3.90.1750.20">
    <property type="entry name" value="Putative Large Serine Recombinase, Chain B, Domain 2"/>
    <property type="match status" value="1"/>
</dbReference>
<evidence type="ECO:0000259" key="3">
    <source>
        <dbReference type="PROSITE" id="PS51737"/>
    </source>
</evidence>
<accession>A0A5B8Y5J5</accession>
<dbReference type="RefSeq" id="WP_141197801.1">
    <property type="nucleotide sequence ID" value="NZ_CP041186.1"/>
</dbReference>
<gene>
    <name evidence="4" type="ORF">FIV42_11355</name>
</gene>
<protein>
    <submittedName>
        <fullName evidence="4">Recombinase family protein</fullName>
    </submittedName>
</protein>
<evidence type="ECO:0000313" key="4">
    <source>
        <dbReference type="EMBL" id="QDG51316.1"/>
    </source>
</evidence>
<feature type="domain" description="Recombinase" evidence="3">
    <location>
        <begin position="178"/>
        <end position="326"/>
    </location>
</feature>
<feature type="domain" description="Resolvase/invertase-type recombinase catalytic" evidence="2">
    <location>
        <begin position="20"/>
        <end position="171"/>
    </location>
</feature>
<dbReference type="InterPro" id="IPR050639">
    <property type="entry name" value="SSR_resolvase"/>
</dbReference>
<dbReference type="SMART" id="SM00857">
    <property type="entry name" value="Resolvase"/>
    <property type="match status" value="1"/>
</dbReference>
<evidence type="ECO:0000259" key="2">
    <source>
        <dbReference type="PROSITE" id="PS51736"/>
    </source>
</evidence>
<dbReference type="CDD" id="cd00338">
    <property type="entry name" value="Ser_Recombinase"/>
    <property type="match status" value="1"/>
</dbReference>
<dbReference type="PANTHER" id="PTHR30461">
    <property type="entry name" value="DNA-INVERTASE FROM LAMBDOID PROPHAGE"/>
    <property type="match status" value="1"/>
</dbReference>
<dbReference type="AlphaFoldDB" id="A0A4Y6PSK4"/>
<dbReference type="PROSITE" id="PS51737">
    <property type="entry name" value="RECOMBINASE_DNA_BIND"/>
    <property type="match status" value="1"/>
</dbReference>
<dbReference type="Gene3D" id="3.40.50.1390">
    <property type="entry name" value="Resolvase, N-terminal catalytic domain"/>
    <property type="match status" value="1"/>
</dbReference>
<feature type="coiled-coil region" evidence="1">
    <location>
        <begin position="401"/>
        <end position="475"/>
    </location>
</feature>
<dbReference type="InterPro" id="IPR025827">
    <property type="entry name" value="Zn_ribbon_recom_dom"/>
</dbReference>
<dbReference type="SUPFAM" id="SSF53041">
    <property type="entry name" value="Resolvase-like"/>
    <property type="match status" value="1"/>
</dbReference>
<keyword evidence="5" id="KW-1185">Reference proteome</keyword>
<keyword evidence="1" id="KW-0175">Coiled coil</keyword>
<dbReference type="InterPro" id="IPR006119">
    <property type="entry name" value="Resolv_N"/>
</dbReference>
<dbReference type="GO" id="GO:0003677">
    <property type="term" value="F:DNA binding"/>
    <property type="evidence" value="ECO:0007669"/>
    <property type="project" value="InterPro"/>
</dbReference>
<dbReference type="GO" id="GO:0000150">
    <property type="term" value="F:DNA strand exchange activity"/>
    <property type="evidence" value="ECO:0007669"/>
    <property type="project" value="InterPro"/>
</dbReference>
<dbReference type="InterPro" id="IPR038109">
    <property type="entry name" value="DNA_bind_recomb_sf"/>
</dbReference>
<evidence type="ECO:0000256" key="1">
    <source>
        <dbReference type="SAM" id="Coils"/>
    </source>
</evidence>
<dbReference type="PROSITE" id="PS51736">
    <property type="entry name" value="RECOMBINASES_3"/>
    <property type="match status" value="1"/>
</dbReference>
<accession>A0A4Y6PSK4</accession>
<organism evidence="4 5">
    <name type="scientific">Persicimonas caeni</name>
    <dbReference type="NCBI Taxonomy" id="2292766"/>
    <lineage>
        <taxon>Bacteria</taxon>
        <taxon>Deltaproteobacteria</taxon>
        <taxon>Bradymonadales</taxon>
        <taxon>Bradymonadaceae</taxon>
        <taxon>Persicimonas</taxon>
    </lineage>
</organism>
<dbReference type="Pfam" id="PF07508">
    <property type="entry name" value="Recombinase"/>
    <property type="match status" value="1"/>
</dbReference>
<dbReference type="InterPro" id="IPR011109">
    <property type="entry name" value="DNA_bind_recombinase_dom"/>
</dbReference>
<dbReference type="InterPro" id="IPR036162">
    <property type="entry name" value="Resolvase-like_N_sf"/>
</dbReference>
<reference evidence="4 5" key="1">
    <citation type="submission" date="2019-06" db="EMBL/GenBank/DDBJ databases">
        <title>Persicimonas caeni gen. nov., sp. nov., a predatory bacterium isolated from solar saltern.</title>
        <authorList>
            <person name="Wang S."/>
        </authorList>
    </citation>
    <scope>NUCLEOTIDE SEQUENCE [LARGE SCALE GENOMIC DNA]</scope>
    <source>
        <strain evidence="4 5">YN101</strain>
    </source>
</reference>
<dbReference type="EMBL" id="CP041186">
    <property type="protein sequence ID" value="QDG51316.1"/>
    <property type="molecule type" value="Genomic_DNA"/>
</dbReference>
<proteinExistence type="predicted"/>